<evidence type="ECO:0000256" key="1">
    <source>
        <dbReference type="ARBA" id="ARBA00008791"/>
    </source>
</evidence>
<dbReference type="PANTHER" id="PTHR46268:SF6">
    <property type="entry name" value="UNIVERSAL STRESS PROTEIN UP12"/>
    <property type="match status" value="1"/>
</dbReference>
<comment type="similarity">
    <text evidence="1">Belongs to the universal stress protein A family.</text>
</comment>
<proteinExistence type="inferred from homology"/>
<dbReference type="CDD" id="cd00293">
    <property type="entry name" value="USP-like"/>
    <property type="match status" value="1"/>
</dbReference>
<organism evidence="3 4">
    <name type="scientific">Mesonia hippocampi</name>
    <dbReference type="NCBI Taxonomy" id="1628250"/>
    <lineage>
        <taxon>Bacteria</taxon>
        <taxon>Pseudomonadati</taxon>
        <taxon>Bacteroidota</taxon>
        <taxon>Flavobacteriia</taxon>
        <taxon>Flavobacteriales</taxon>
        <taxon>Flavobacteriaceae</taxon>
        <taxon>Mesonia</taxon>
    </lineage>
</organism>
<evidence type="ECO:0000313" key="3">
    <source>
        <dbReference type="EMBL" id="MBB4120053.1"/>
    </source>
</evidence>
<gene>
    <name evidence="3" type="ORF">GGR32_002365</name>
</gene>
<dbReference type="PANTHER" id="PTHR46268">
    <property type="entry name" value="STRESS RESPONSE PROTEIN NHAX"/>
    <property type="match status" value="1"/>
</dbReference>
<name>A0A840EU64_9FLAO</name>
<reference evidence="3 4" key="1">
    <citation type="submission" date="2020-08" db="EMBL/GenBank/DDBJ databases">
        <title>Genomic Encyclopedia of Type Strains, Phase IV (KMG-IV): sequencing the most valuable type-strain genomes for metagenomic binning, comparative biology and taxonomic classification.</title>
        <authorList>
            <person name="Goeker M."/>
        </authorList>
    </citation>
    <scope>NUCLEOTIDE SEQUENCE [LARGE SCALE GENOMIC DNA]</scope>
    <source>
        <strain evidence="3 4">DSM 29568</strain>
    </source>
</reference>
<dbReference type="InterPro" id="IPR006015">
    <property type="entry name" value="Universal_stress_UspA"/>
</dbReference>
<evidence type="ECO:0000259" key="2">
    <source>
        <dbReference type="Pfam" id="PF00582"/>
    </source>
</evidence>
<evidence type="ECO:0000313" key="4">
    <source>
        <dbReference type="Proteomes" id="UP000553034"/>
    </source>
</evidence>
<accession>A0A840EU64</accession>
<dbReference type="Proteomes" id="UP000553034">
    <property type="component" value="Unassembled WGS sequence"/>
</dbReference>
<keyword evidence="4" id="KW-1185">Reference proteome</keyword>
<dbReference type="Pfam" id="PF00582">
    <property type="entry name" value="Usp"/>
    <property type="match status" value="1"/>
</dbReference>
<dbReference type="InterPro" id="IPR006016">
    <property type="entry name" value="UspA"/>
</dbReference>
<dbReference type="RefSeq" id="WP_183478387.1">
    <property type="nucleotide sequence ID" value="NZ_JACIFO010000016.1"/>
</dbReference>
<dbReference type="Gene3D" id="3.40.50.12370">
    <property type="match status" value="1"/>
</dbReference>
<dbReference type="AlphaFoldDB" id="A0A840EU64"/>
<sequence>MLSVLILTDFSNNAWAALNYAIGVFSSTQANYHLLHINEHEEISSAIKITKETKLLQEKLKRNFPEIVNQISILTDTGNFIETVRKHIKINQIDFICMGTKGLHQQQNATLGSHAAAVITRVKCPVFVIPEKAQVKLPQQVLFPTDFNSLYQYKALKSLLKIGKIHKTLLNVLYVFKKPSKFTELQEKHRNVLRMYLQEIKHQFIFQRNKTLEHAVQAVVEATECSLIAMPARHLNLFQHILFEPESEKINYPETIPFLVLHAN</sequence>
<feature type="domain" description="UspA" evidence="2">
    <location>
        <begin position="4"/>
        <end position="130"/>
    </location>
</feature>
<dbReference type="SUPFAM" id="SSF52402">
    <property type="entry name" value="Adenine nucleotide alpha hydrolases-like"/>
    <property type="match status" value="2"/>
</dbReference>
<protein>
    <submittedName>
        <fullName evidence="3">Nucleotide-binding universal stress UspA family protein/uncharacterized protein YnzC (UPF0291/DUF896 family)</fullName>
    </submittedName>
</protein>
<comment type="caution">
    <text evidence="3">The sequence shown here is derived from an EMBL/GenBank/DDBJ whole genome shotgun (WGS) entry which is preliminary data.</text>
</comment>
<dbReference type="EMBL" id="JACIFO010000016">
    <property type="protein sequence ID" value="MBB4120053.1"/>
    <property type="molecule type" value="Genomic_DNA"/>
</dbReference>
<dbReference type="PRINTS" id="PR01438">
    <property type="entry name" value="UNVRSLSTRESS"/>
</dbReference>